<protein>
    <recommendedName>
        <fullName evidence="3">Endonuclease/exonuclease/phosphatase domain-containing protein</fullName>
    </recommendedName>
</protein>
<proteinExistence type="predicted"/>
<accession>A0AAF0XN56</accession>
<dbReference type="AlphaFoldDB" id="A0AAF0XN56"/>
<evidence type="ECO:0000313" key="2">
    <source>
        <dbReference type="Proteomes" id="UP000077755"/>
    </source>
</evidence>
<gene>
    <name evidence="1" type="ORF">DCAR_0830654</name>
</gene>
<reference evidence="1" key="2">
    <citation type="submission" date="2022-03" db="EMBL/GenBank/DDBJ databases">
        <title>Draft title - Genomic analysis of global carrot germplasm unveils the trajectory of domestication and the origin of high carotenoid orange carrot.</title>
        <authorList>
            <person name="Iorizzo M."/>
            <person name="Ellison S."/>
            <person name="Senalik D."/>
            <person name="Macko-Podgorni A."/>
            <person name="Grzebelus D."/>
            <person name="Bostan H."/>
            <person name="Rolling W."/>
            <person name="Curaba J."/>
            <person name="Simon P."/>
        </authorList>
    </citation>
    <scope>NUCLEOTIDE SEQUENCE</scope>
    <source>
        <tissue evidence="1">Leaf</tissue>
    </source>
</reference>
<organism evidence="1 2">
    <name type="scientific">Daucus carota subsp. sativus</name>
    <name type="common">Carrot</name>
    <dbReference type="NCBI Taxonomy" id="79200"/>
    <lineage>
        <taxon>Eukaryota</taxon>
        <taxon>Viridiplantae</taxon>
        <taxon>Streptophyta</taxon>
        <taxon>Embryophyta</taxon>
        <taxon>Tracheophyta</taxon>
        <taxon>Spermatophyta</taxon>
        <taxon>Magnoliopsida</taxon>
        <taxon>eudicotyledons</taxon>
        <taxon>Gunneridae</taxon>
        <taxon>Pentapetalae</taxon>
        <taxon>asterids</taxon>
        <taxon>campanulids</taxon>
        <taxon>Apiales</taxon>
        <taxon>Apiaceae</taxon>
        <taxon>Apioideae</taxon>
        <taxon>Scandiceae</taxon>
        <taxon>Daucinae</taxon>
        <taxon>Daucus</taxon>
        <taxon>Daucus sect. Daucus</taxon>
    </lineage>
</organism>
<dbReference type="InterPro" id="IPR036691">
    <property type="entry name" value="Endo/exonu/phosph_ase_sf"/>
</dbReference>
<dbReference type="PANTHER" id="PTHR33710:SF71">
    <property type="entry name" value="ENDONUCLEASE_EXONUCLEASE_PHOSPHATASE DOMAIN-CONTAINING PROTEIN"/>
    <property type="match status" value="1"/>
</dbReference>
<evidence type="ECO:0008006" key="3">
    <source>
        <dbReference type="Google" id="ProtNLM"/>
    </source>
</evidence>
<dbReference type="PANTHER" id="PTHR33710">
    <property type="entry name" value="BNAC02G09200D PROTEIN"/>
    <property type="match status" value="1"/>
</dbReference>
<name>A0AAF0XN56_DAUCS</name>
<reference evidence="1" key="1">
    <citation type="journal article" date="2016" name="Nat. Genet.">
        <title>A high-quality carrot genome assembly provides new insights into carotenoid accumulation and asterid genome evolution.</title>
        <authorList>
            <person name="Iorizzo M."/>
            <person name="Ellison S."/>
            <person name="Senalik D."/>
            <person name="Zeng P."/>
            <person name="Satapoomin P."/>
            <person name="Huang J."/>
            <person name="Bowman M."/>
            <person name="Iovene M."/>
            <person name="Sanseverino W."/>
            <person name="Cavagnaro P."/>
            <person name="Yildiz M."/>
            <person name="Macko-Podgorni A."/>
            <person name="Moranska E."/>
            <person name="Grzebelus E."/>
            <person name="Grzebelus D."/>
            <person name="Ashrafi H."/>
            <person name="Zheng Z."/>
            <person name="Cheng S."/>
            <person name="Spooner D."/>
            <person name="Van Deynze A."/>
            <person name="Simon P."/>
        </authorList>
    </citation>
    <scope>NUCLEOTIDE SEQUENCE</scope>
    <source>
        <tissue evidence="1">Leaf</tissue>
    </source>
</reference>
<dbReference type="SUPFAM" id="SSF56219">
    <property type="entry name" value="DNase I-like"/>
    <property type="match status" value="1"/>
</dbReference>
<dbReference type="Proteomes" id="UP000077755">
    <property type="component" value="Chromosome 8"/>
</dbReference>
<dbReference type="Gene3D" id="3.60.10.10">
    <property type="entry name" value="Endonuclease/exonuclease/phosphatase"/>
    <property type="match status" value="1"/>
</dbReference>
<sequence>MEFLEYNLVAWRMTCFYGFPERTRRKESWDLIRRIVAVSSYPWCIWGDFNDLLFMSDKKGRNRHPQCLINGFRGVLEECQVSELALNGGKFTWERGRGTNEWVREKLDQAFAKDGWWAKFPLHNLQMMHVPVSDHEPLKLDFLKTDISNMKFRFRFENIWLKEPGFIQEVTDIWHTIPVTHIIPKLTEVTTFMARWGRSFFINSVKN</sequence>
<keyword evidence="2" id="KW-1185">Reference proteome</keyword>
<dbReference type="EMBL" id="CP093350">
    <property type="protein sequence ID" value="WOH11175.1"/>
    <property type="molecule type" value="Genomic_DNA"/>
</dbReference>
<evidence type="ECO:0000313" key="1">
    <source>
        <dbReference type="EMBL" id="WOH11175.1"/>
    </source>
</evidence>